<dbReference type="SUPFAM" id="SSF56059">
    <property type="entry name" value="Glutathione synthetase ATP-binding domain-like"/>
    <property type="match status" value="1"/>
</dbReference>
<dbReference type="InterPro" id="IPR011761">
    <property type="entry name" value="ATP-grasp"/>
</dbReference>
<evidence type="ECO:0000256" key="1">
    <source>
        <dbReference type="PROSITE-ProRule" id="PRU00409"/>
    </source>
</evidence>
<evidence type="ECO:0000313" key="4">
    <source>
        <dbReference type="Proteomes" id="UP001139477"/>
    </source>
</evidence>
<gene>
    <name evidence="3" type="ORF">NHG85_07655</name>
</gene>
<dbReference type="GO" id="GO:0046872">
    <property type="term" value="F:metal ion binding"/>
    <property type="evidence" value="ECO:0007669"/>
    <property type="project" value="InterPro"/>
</dbReference>
<sequence>MAHVLIGFAEALPAPEVFFSLHDAGHTVSAFARKGCRAPITRHLPLVGLHEIAAPERDAAASAAQLRAIFDGPDAPELVLPLDDAALWLTARAELSAGRIAGAVGTRSRLALDKTLQIAAAEAAGFAVPRTVVVRRAADLSAPLPYPAIAKPALAIAERDGAIAKDKVHYLYGASDAAGLAREIEASSDDAAPLLVQPLIAGVGEGLFGFATAQGVTHWSGHRRLRMMNPHGSGSSACSALTPEPGLIAAATRFVEAAEWRGPFMIELLRDAAGTAWFMELNGRMWGSMALARGRGLDYPAWAIAQAQEPGYAPPVGSTSETGPSEARHLGRDLLHLLFVLRGPRTDFYREGWPRIGESLSGVLRPRRDRVSYNAHPDFPGFAMREALHTLRRGLGGRG</sequence>
<keyword evidence="1" id="KW-0547">Nucleotide-binding</keyword>
<dbReference type="RefSeq" id="WP_253331284.1">
    <property type="nucleotide sequence ID" value="NZ_JAMYXC010000112.1"/>
</dbReference>
<dbReference type="AlphaFoldDB" id="A0A9X2FNQ1"/>
<proteinExistence type="predicted"/>
<dbReference type="Gene3D" id="3.30.470.20">
    <property type="entry name" value="ATP-grasp fold, B domain"/>
    <property type="match status" value="1"/>
</dbReference>
<keyword evidence="4" id="KW-1185">Reference proteome</keyword>
<dbReference type="PROSITE" id="PS50975">
    <property type="entry name" value="ATP_GRASP"/>
    <property type="match status" value="1"/>
</dbReference>
<organism evidence="3 4">
    <name type="scientific">Limimaricola litoreus</name>
    <dbReference type="NCBI Taxonomy" id="2955316"/>
    <lineage>
        <taxon>Bacteria</taxon>
        <taxon>Pseudomonadati</taxon>
        <taxon>Pseudomonadota</taxon>
        <taxon>Alphaproteobacteria</taxon>
        <taxon>Rhodobacterales</taxon>
        <taxon>Paracoccaceae</taxon>
        <taxon>Limimaricola</taxon>
    </lineage>
</organism>
<keyword evidence="1" id="KW-0067">ATP-binding</keyword>
<dbReference type="EMBL" id="JAMYXC010000112">
    <property type="protein sequence ID" value="MCP1168401.1"/>
    <property type="molecule type" value="Genomic_DNA"/>
</dbReference>
<evidence type="ECO:0000259" key="2">
    <source>
        <dbReference type="PROSITE" id="PS50975"/>
    </source>
</evidence>
<feature type="domain" description="ATP-grasp" evidence="2">
    <location>
        <begin position="118"/>
        <end position="308"/>
    </location>
</feature>
<protein>
    <recommendedName>
        <fullName evidence="2">ATP-grasp domain-containing protein</fullName>
    </recommendedName>
</protein>
<dbReference type="Proteomes" id="UP001139477">
    <property type="component" value="Unassembled WGS sequence"/>
</dbReference>
<evidence type="ECO:0000313" key="3">
    <source>
        <dbReference type="EMBL" id="MCP1168401.1"/>
    </source>
</evidence>
<comment type="caution">
    <text evidence="3">The sequence shown here is derived from an EMBL/GenBank/DDBJ whole genome shotgun (WGS) entry which is preliminary data.</text>
</comment>
<reference evidence="3" key="1">
    <citation type="submission" date="2022-06" db="EMBL/GenBank/DDBJ databases">
        <title>Limimaricola sediminis sp. nov., isolated from an intertidal sediment.</title>
        <authorList>
            <person name="Shao X."/>
        </authorList>
    </citation>
    <scope>NUCLEOTIDE SEQUENCE</scope>
    <source>
        <strain evidence="3">ASW11-118</strain>
    </source>
</reference>
<name>A0A9X2FNQ1_9RHOB</name>
<accession>A0A9X2FNQ1</accession>
<dbReference type="GO" id="GO:0005524">
    <property type="term" value="F:ATP binding"/>
    <property type="evidence" value="ECO:0007669"/>
    <property type="project" value="UniProtKB-UniRule"/>
</dbReference>